<dbReference type="InterPro" id="IPR053940">
    <property type="entry name" value="UTP25_NTPase-like"/>
</dbReference>
<feature type="domain" description="UTP25 C-terminal" evidence="9">
    <location>
        <begin position="485"/>
        <end position="641"/>
    </location>
</feature>
<keyword evidence="5 7" id="KW-0539">Nucleus</keyword>
<feature type="region of interest" description="Disordered" evidence="8">
    <location>
        <begin position="18"/>
        <end position="48"/>
    </location>
</feature>
<proteinExistence type="inferred from homology"/>
<keyword evidence="7" id="KW-0690">Ribosome biogenesis</keyword>
<comment type="function">
    <text evidence="1 7">DEAD-box RNA helicase-like protein required for pre-18S rRNA processing, specifically at sites A0, A1, and A2.</text>
</comment>
<dbReference type="AlphaFoldDB" id="A0A9P6DSW9"/>
<comment type="caution">
    <text evidence="11">The sequence shown here is derived from an EMBL/GenBank/DDBJ whole genome shotgun (WGS) entry which is preliminary data.</text>
</comment>
<evidence type="ECO:0000313" key="12">
    <source>
        <dbReference type="Proteomes" id="UP000886523"/>
    </source>
</evidence>
<evidence type="ECO:0000259" key="10">
    <source>
        <dbReference type="Pfam" id="PF22916"/>
    </source>
</evidence>
<gene>
    <name evidence="11" type="ORF">BS47DRAFT_1373395</name>
</gene>
<evidence type="ECO:0000256" key="3">
    <source>
        <dbReference type="ARBA" id="ARBA00009223"/>
    </source>
</evidence>
<dbReference type="Pfam" id="PF06862">
    <property type="entry name" value="Utp25_C"/>
    <property type="match status" value="1"/>
</dbReference>
<evidence type="ECO:0000256" key="7">
    <source>
        <dbReference type="RuleBase" id="RU365070"/>
    </source>
</evidence>
<dbReference type="Proteomes" id="UP000886523">
    <property type="component" value="Unassembled WGS sequence"/>
</dbReference>
<protein>
    <recommendedName>
        <fullName evidence="4 7">U3 small nucleolar RNA-associated protein 25</fullName>
        <shortName evidence="7">U3 snoRNA-associated protein 25</shortName>
    </recommendedName>
</protein>
<evidence type="ECO:0000256" key="5">
    <source>
        <dbReference type="ARBA" id="ARBA00023242"/>
    </source>
</evidence>
<dbReference type="EMBL" id="MU129025">
    <property type="protein sequence ID" value="KAF9509964.1"/>
    <property type="molecule type" value="Genomic_DNA"/>
</dbReference>
<dbReference type="Pfam" id="PF22916">
    <property type="entry name" value="UTP25_NTPase-like"/>
    <property type="match status" value="1"/>
</dbReference>
<evidence type="ECO:0000256" key="1">
    <source>
        <dbReference type="ARBA" id="ARBA00002883"/>
    </source>
</evidence>
<evidence type="ECO:0000256" key="2">
    <source>
        <dbReference type="ARBA" id="ARBA00004604"/>
    </source>
</evidence>
<keyword evidence="6 7" id="KW-0687">Ribonucleoprotein</keyword>
<dbReference type="InterPro" id="IPR010678">
    <property type="entry name" value="UTP25"/>
</dbReference>
<comment type="subunit">
    <text evidence="7">Component of the ribosomal small subunit (SSU) processome composed of at least 40 protein subunits and snoRNA U3.</text>
</comment>
<evidence type="ECO:0000313" key="11">
    <source>
        <dbReference type="EMBL" id="KAF9509964.1"/>
    </source>
</evidence>
<dbReference type="PANTHER" id="PTHR12933">
    <property type="entry name" value="ORF PROTEIN-RELATED"/>
    <property type="match status" value="1"/>
</dbReference>
<dbReference type="GO" id="GO:0019843">
    <property type="term" value="F:rRNA binding"/>
    <property type="evidence" value="ECO:0007669"/>
    <property type="project" value="TreeGrafter"/>
</dbReference>
<evidence type="ECO:0000259" key="9">
    <source>
        <dbReference type="Pfam" id="PF06862"/>
    </source>
</evidence>
<dbReference type="GO" id="GO:0000462">
    <property type="term" value="P:maturation of SSU-rRNA from tricistronic rRNA transcript (SSU-rRNA, 5.8S rRNA, LSU-rRNA)"/>
    <property type="evidence" value="ECO:0007669"/>
    <property type="project" value="TreeGrafter"/>
</dbReference>
<evidence type="ECO:0000256" key="6">
    <source>
        <dbReference type="ARBA" id="ARBA00023274"/>
    </source>
</evidence>
<dbReference type="PANTHER" id="PTHR12933:SF0">
    <property type="entry name" value="U3 SMALL NUCLEOLAR RNA-ASSOCIATED PROTEIN 25 HOMOLOG"/>
    <property type="match status" value="1"/>
</dbReference>
<keyword evidence="7" id="KW-0698">rRNA processing</keyword>
<dbReference type="GO" id="GO:0032040">
    <property type="term" value="C:small-subunit processome"/>
    <property type="evidence" value="ECO:0007669"/>
    <property type="project" value="TreeGrafter"/>
</dbReference>
<keyword evidence="12" id="KW-1185">Reference proteome</keyword>
<comment type="similarity">
    <text evidence="3 7">Belongs to the UTP25 family.</text>
</comment>
<reference evidence="11" key="1">
    <citation type="journal article" date="2020" name="Nat. Commun.">
        <title>Large-scale genome sequencing of mycorrhizal fungi provides insights into the early evolution of symbiotic traits.</title>
        <authorList>
            <person name="Miyauchi S."/>
            <person name="Kiss E."/>
            <person name="Kuo A."/>
            <person name="Drula E."/>
            <person name="Kohler A."/>
            <person name="Sanchez-Garcia M."/>
            <person name="Morin E."/>
            <person name="Andreopoulos B."/>
            <person name="Barry K.W."/>
            <person name="Bonito G."/>
            <person name="Buee M."/>
            <person name="Carver A."/>
            <person name="Chen C."/>
            <person name="Cichocki N."/>
            <person name="Clum A."/>
            <person name="Culley D."/>
            <person name="Crous P.W."/>
            <person name="Fauchery L."/>
            <person name="Girlanda M."/>
            <person name="Hayes R.D."/>
            <person name="Keri Z."/>
            <person name="LaButti K."/>
            <person name="Lipzen A."/>
            <person name="Lombard V."/>
            <person name="Magnuson J."/>
            <person name="Maillard F."/>
            <person name="Murat C."/>
            <person name="Nolan M."/>
            <person name="Ohm R.A."/>
            <person name="Pangilinan J."/>
            <person name="Pereira M.F."/>
            <person name="Perotto S."/>
            <person name="Peter M."/>
            <person name="Pfister S."/>
            <person name="Riley R."/>
            <person name="Sitrit Y."/>
            <person name="Stielow J.B."/>
            <person name="Szollosi G."/>
            <person name="Zifcakova L."/>
            <person name="Stursova M."/>
            <person name="Spatafora J.W."/>
            <person name="Tedersoo L."/>
            <person name="Vaario L.M."/>
            <person name="Yamada A."/>
            <person name="Yan M."/>
            <person name="Wang P."/>
            <person name="Xu J."/>
            <person name="Bruns T."/>
            <person name="Baldrian P."/>
            <person name="Vilgalys R."/>
            <person name="Dunand C."/>
            <person name="Henrissat B."/>
            <person name="Grigoriev I.V."/>
            <person name="Hibbett D."/>
            <person name="Nagy L.G."/>
            <person name="Martin F.M."/>
        </authorList>
    </citation>
    <scope>NUCLEOTIDE SEQUENCE</scope>
    <source>
        <strain evidence="11">UP504</strain>
    </source>
</reference>
<feature type="compositionally biased region" description="Basic and acidic residues" evidence="8">
    <location>
        <begin position="33"/>
        <end position="48"/>
    </location>
</feature>
<evidence type="ECO:0000256" key="4">
    <source>
        <dbReference type="ARBA" id="ARBA00015422"/>
    </source>
</evidence>
<feature type="domain" description="UTP25 NTP hydrolase-like" evidence="10">
    <location>
        <begin position="199"/>
        <end position="470"/>
    </location>
</feature>
<dbReference type="InterPro" id="IPR053939">
    <property type="entry name" value="UTP25_C"/>
</dbReference>
<sequence>MENPNDTKTRLMTLLNVSHLNRTSKRKIAQGKPVEEDKTFSGPPEKRVKLNKKRVVVEPDPEKPTAAPASTNEAEAEITMIGTTVTEEEEEGVQDDDIEPEAGDSDPFVVHFGPLSSHINDESKKAVDGMRWRKANKTLRSPSGSGPATISYTVDLKNPATGISLDVKQVLVPRLTTVLDKHLRDLQYSVLDALITSSDLNLSNVRLHEHGAIREACSLYLLNHILKIRRTVLKNNDRVTAATSRSAAPPEDVQDQGFTRPSTLILVPFRNSALAFLQSFLDHYTSSSSGSNKKTQEAQIHHYSRFVSQYSLPPESVDKLATADPGTYPEDHVQTFSGNIDDNFRMGVKVTKRSIRLFEGFFGADLIVASPLGLRLACEKEGNADFLSSIEVIVVDQMDAMTMQNWDHVQFVFSHLNQIPKDSHDADFSRIKPWYLDGLSGYLRQTILLTQYETSETRALFNSLKNVAGKSRTGNHRGRRQSARGDEVDKRFEYFTKKIFPATLKSAVQSANSLIFVPSYFDFVRVQNWLLQTGVSCAFISEYSSNPDISRARQAFFRGDKSFLVITERFHFFRRYRLRGLRNILFYAPPDHAQFYPELLSFPFLDDGVQASDITVKVLYSRYDLMRLERIVGGKAVGPLIRD</sequence>
<dbReference type="OrthoDB" id="10264378at2759"/>
<dbReference type="GO" id="GO:0034511">
    <property type="term" value="F:U3 snoRNA binding"/>
    <property type="evidence" value="ECO:0007669"/>
    <property type="project" value="InterPro"/>
</dbReference>
<evidence type="ECO:0000256" key="8">
    <source>
        <dbReference type="SAM" id="MobiDB-lite"/>
    </source>
</evidence>
<organism evidence="11 12">
    <name type="scientific">Hydnum rufescens UP504</name>
    <dbReference type="NCBI Taxonomy" id="1448309"/>
    <lineage>
        <taxon>Eukaryota</taxon>
        <taxon>Fungi</taxon>
        <taxon>Dikarya</taxon>
        <taxon>Basidiomycota</taxon>
        <taxon>Agaricomycotina</taxon>
        <taxon>Agaricomycetes</taxon>
        <taxon>Cantharellales</taxon>
        <taxon>Hydnaceae</taxon>
        <taxon>Hydnum</taxon>
    </lineage>
</organism>
<comment type="subcellular location">
    <subcellularLocation>
        <location evidence="2 7">Nucleus</location>
        <location evidence="2 7">Nucleolus</location>
    </subcellularLocation>
</comment>
<name>A0A9P6DSW9_9AGAM</name>
<accession>A0A9P6DSW9</accession>